<accession>A0A7Z2JKX9</accession>
<dbReference type="OrthoDB" id="6896287at2"/>
<evidence type="ECO:0000313" key="3">
    <source>
        <dbReference type="Proteomes" id="UP000433577"/>
    </source>
</evidence>
<evidence type="ECO:0000313" key="2">
    <source>
        <dbReference type="EMBL" id="QGZ66950.1"/>
    </source>
</evidence>
<dbReference type="RefSeq" id="WP_158958789.1">
    <property type="nucleotide sequence ID" value="NZ_CP046917.1"/>
</dbReference>
<evidence type="ECO:0000256" key="1">
    <source>
        <dbReference type="SAM" id="MobiDB-lite"/>
    </source>
</evidence>
<name>A0A7Z2JKX9_9BURK</name>
<organism evidence="2 3">
    <name type="scientific">Paraburkholderia acidisoli</name>
    <dbReference type="NCBI Taxonomy" id="2571748"/>
    <lineage>
        <taxon>Bacteria</taxon>
        <taxon>Pseudomonadati</taxon>
        <taxon>Pseudomonadota</taxon>
        <taxon>Betaproteobacteria</taxon>
        <taxon>Burkholderiales</taxon>
        <taxon>Burkholderiaceae</taxon>
        <taxon>Paraburkholderia</taxon>
    </lineage>
</organism>
<proteinExistence type="predicted"/>
<dbReference type="Proteomes" id="UP000433577">
    <property type="component" value="Plasmid p1"/>
</dbReference>
<dbReference type="KEGG" id="pacs:FAZ98_34485"/>
<reference evidence="2 3" key="1">
    <citation type="submission" date="2019-12" db="EMBL/GenBank/DDBJ databases">
        <title>Paraburkholderia acidiphila 7Q-K02 sp. nov and Paraburkholderia acidisoli DHF22 sp. nov., two strains isolated from forest soil.</title>
        <authorList>
            <person name="Gao Z."/>
            <person name="Qiu L."/>
        </authorList>
    </citation>
    <scope>NUCLEOTIDE SEQUENCE [LARGE SCALE GENOMIC DNA]</scope>
    <source>
        <strain evidence="2 3">DHF22</strain>
        <plasmid evidence="2 3">p1</plasmid>
    </source>
</reference>
<sequence>MSKKENVVQAAITGALEVYCHGNGMPRLELFPPYSVQQGKGLRKFCADLVGRLNDTQIILLEIKELDCSSGVLPAFDSDQHADNLRFEKLGVPIAYAYNAQCPLPYHSEFRPPEWPELTLAAVKRTVPSLLPNGTPRVVEHQSLLSWLLTAKGKKASAELGRVHGAFRAASELRNGALVLLHGVAENVLTSLTPEQLDKVISCLDDGSWLTPRHQRKLKTLLGASESVFQDFTVAPKKAKPKITDPAENKPAPVKKKFN</sequence>
<feature type="region of interest" description="Disordered" evidence="1">
    <location>
        <begin position="237"/>
        <end position="259"/>
    </location>
</feature>
<dbReference type="EMBL" id="CP046917">
    <property type="protein sequence ID" value="QGZ66950.1"/>
    <property type="molecule type" value="Genomic_DNA"/>
</dbReference>
<keyword evidence="2" id="KW-0614">Plasmid</keyword>
<dbReference type="AlphaFoldDB" id="A0A7Z2JKX9"/>
<protein>
    <submittedName>
        <fullName evidence="2">Uncharacterized protein</fullName>
    </submittedName>
</protein>
<gene>
    <name evidence="2" type="ORF">FAZ98_34485</name>
</gene>
<keyword evidence="3" id="KW-1185">Reference proteome</keyword>
<geneLocation type="plasmid" evidence="2 3">
    <name>p1</name>
</geneLocation>